<sequence length="381" mass="44465">MKQKISLSILTVFILYSCQKNNDSQLSKDIIGEWTYIKTEDQRKPDKNYGIRISPPPPFGSHIQGYIFSENNLCENKSGYFKRIEAVERENRKIFFLGTETKYKIVNDSLKILDLVTKNWENQKITSIIGDTLTTEISDSIFTKYARTKYKIDQNENYDKIIVSSSGCYGSCPVSNISIDDNGNIFFYGQYYNIHNGFYKSKIAKDEYQKIQTNFKKTNIINLQNNYKGNWTDDETVTISFIKNNKIIKSVSDYGEQSPAALIWAYTPVRYLYQQVKLIPLKGKKPLSALSRVGFTKGNQICDLAKSESFYLFTEIYKGKETASKFDNKYKIEFWNDQNKKEIIYTDGRYFKCGDKIIDIGYNFLTVNNLYEKFRQKEKYD</sequence>
<name>A0A9N8J475_9FLAO</name>
<protein>
    <recommendedName>
        <fullName evidence="1">DUF6438 domain-containing protein</fullName>
    </recommendedName>
</protein>
<proteinExistence type="predicted"/>
<evidence type="ECO:0000313" key="2">
    <source>
        <dbReference type="EMBL" id="CAC9975833.1"/>
    </source>
</evidence>
<gene>
    <name evidence="2" type="ORF">FLAPXU55_03553</name>
</gene>
<dbReference type="Pfam" id="PF20033">
    <property type="entry name" value="DUF6438"/>
    <property type="match status" value="1"/>
</dbReference>
<dbReference type="EMBL" id="CAIJDE010000055">
    <property type="protein sequence ID" value="CAC9975833.1"/>
    <property type="molecule type" value="Genomic_DNA"/>
</dbReference>
<dbReference type="RefSeq" id="WP_219637272.1">
    <property type="nucleotide sequence ID" value="NZ_CAIJDE010000055.1"/>
</dbReference>
<evidence type="ECO:0000259" key="1">
    <source>
        <dbReference type="Pfam" id="PF20033"/>
    </source>
</evidence>
<dbReference type="Proteomes" id="UP000533639">
    <property type="component" value="Unassembled WGS sequence"/>
</dbReference>
<dbReference type="AlphaFoldDB" id="A0A9N8J475"/>
<organism evidence="2 3">
    <name type="scientific">Flavobacterium panici</name>
    <dbReference type="NCBI Taxonomy" id="2654843"/>
    <lineage>
        <taxon>Bacteria</taxon>
        <taxon>Pseudomonadati</taxon>
        <taxon>Bacteroidota</taxon>
        <taxon>Flavobacteriia</taxon>
        <taxon>Flavobacteriales</taxon>
        <taxon>Flavobacteriaceae</taxon>
        <taxon>Flavobacterium</taxon>
    </lineage>
</organism>
<evidence type="ECO:0000313" key="3">
    <source>
        <dbReference type="Proteomes" id="UP000533639"/>
    </source>
</evidence>
<feature type="domain" description="DUF6438" evidence="1">
    <location>
        <begin position="159"/>
        <end position="272"/>
    </location>
</feature>
<dbReference type="PROSITE" id="PS51257">
    <property type="entry name" value="PROKAR_LIPOPROTEIN"/>
    <property type="match status" value="1"/>
</dbReference>
<accession>A0A9N8J475</accession>
<dbReference type="InterPro" id="IPR045497">
    <property type="entry name" value="DUF6438"/>
</dbReference>
<keyword evidence="3" id="KW-1185">Reference proteome</keyword>
<reference evidence="2 3" key="1">
    <citation type="submission" date="2020-06" db="EMBL/GenBank/DDBJ databases">
        <authorList>
            <person name="Criscuolo A."/>
        </authorList>
    </citation>
    <scope>NUCLEOTIDE SEQUENCE [LARGE SCALE GENOMIC DNA]</scope>
    <source>
        <strain evidence="2">PXU-55</strain>
    </source>
</reference>
<comment type="caution">
    <text evidence="2">The sequence shown here is derived from an EMBL/GenBank/DDBJ whole genome shotgun (WGS) entry which is preliminary data.</text>
</comment>